<dbReference type="AlphaFoldDB" id="A0A446CER1"/>
<dbReference type="PANTHER" id="PTHR13504">
    <property type="entry name" value="FIDO DOMAIN-CONTAINING PROTEIN DDB_G0283145"/>
    <property type="match status" value="1"/>
</dbReference>
<evidence type="ECO:0000313" key="4">
    <source>
        <dbReference type="EMBL" id="SSW66370.1"/>
    </source>
</evidence>
<dbReference type="SUPFAM" id="SSF140931">
    <property type="entry name" value="Fic-like"/>
    <property type="match status" value="1"/>
</dbReference>
<dbReference type="InterPro" id="IPR003812">
    <property type="entry name" value="Fido"/>
</dbReference>
<dbReference type="InterPro" id="IPR036597">
    <property type="entry name" value="Fido-like_dom_sf"/>
</dbReference>
<dbReference type="Proteomes" id="UP000289465">
    <property type="component" value="Unassembled WGS sequence"/>
</dbReference>
<dbReference type="EMBL" id="UFQC01000009">
    <property type="protein sequence ID" value="SSW66370.1"/>
    <property type="molecule type" value="Genomic_DNA"/>
</dbReference>
<dbReference type="InterPro" id="IPR040198">
    <property type="entry name" value="Fido_containing"/>
</dbReference>
<dbReference type="OrthoDB" id="9813719at2"/>
<keyword evidence="2" id="KW-0547">Nucleotide-binding</keyword>
<sequence>MATSNEKLAASLEQLKAIQDSGQRVVRGSALSRTHRERLSKAGYLQEVIKGWYLPARPDLSTVSVEGSTAAWFAGMRDFVAGYCDSRFGENWHLGPETSLLLRSGERTLPRQLQVWSISGNNQLVQLPHGCSLFIYRAPGLLPAEPHAENQGIRLVTLTDALVAVSSAFFVQQPLAARIALGMFDDTSPLLLRLLDGSHSVIGGRLAGAFRAVGRADFANNIADTLRGAGYTVQEASPFDAPPAPLIADRPVSPHVQRLRLNWAAMRESVIAAFPAPAPLPTDQARIIKDIEARYVADAYHSLSIEGYHVTADLIEKVRNGAWDPEGSDRQQRDAMAAKGYFEAYKLVKDFISRTLQQQANQARPQGLREALGAWYLALFSPSVQAGLLKPSDLAGWRNNQVFIRGALHVPLAKEAVRECMPVLFELIENESHPAVRAILGHFLFVFIHPYMDGNGRLARFLMNALLATGGYVWTVIPVQQRQAYMQALERASSYGEIEPFASFVAQLTRQQALHPLPRPG</sequence>
<evidence type="ECO:0000256" key="1">
    <source>
        <dbReference type="PIRSR" id="PIRSR640198-1"/>
    </source>
</evidence>
<feature type="binding site" evidence="2">
    <location>
        <begin position="453"/>
        <end position="460"/>
    </location>
    <ligand>
        <name>ATP</name>
        <dbReference type="ChEBI" id="CHEBI:30616"/>
    </ligand>
</feature>
<name>A0A446CER1_9BURK</name>
<evidence type="ECO:0000259" key="3">
    <source>
        <dbReference type="PROSITE" id="PS51459"/>
    </source>
</evidence>
<gene>
    <name evidence="4" type="ORF">AVE30378_02100</name>
</gene>
<dbReference type="PROSITE" id="PS51459">
    <property type="entry name" value="FIDO"/>
    <property type="match status" value="1"/>
</dbReference>
<protein>
    <recommendedName>
        <fullName evidence="3">Fido domain-containing protein</fullName>
    </recommendedName>
</protein>
<accession>A0A446CER1</accession>
<feature type="active site" evidence="1">
    <location>
        <position position="449"/>
    </location>
</feature>
<feature type="domain" description="Fido" evidence="3">
    <location>
        <begin position="372"/>
        <end position="507"/>
    </location>
</feature>
<reference evidence="4 5" key="1">
    <citation type="submission" date="2018-07" db="EMBL/GenBank/DDBJ databases">
        <authorList>
            <person name="Peeters C."/>
        </authorList>
    </citation>
    <scope>NUCLEOTIDE SEQUENCE [LARGE SCALE GENOMIC DNA]</scope>
    <source>
        <strain evidence="4 5">LMG 30378</strain>
    </source>
</reference>
<evidence type="ECO:0000256" key="2">
    <source>
        <dbReference type="PIRSR" id="PIRSR640198-2"/>
    </source>
</evidence>
<dbReference type="Pfam" id="PF02661">
    <property type="entry name" value="Fic"/>
    <property type="match status" value="1"/>
</dbReference>
<dbReference type="RefSeq" id="WP_129240800.1">
    <property type="nucleotide sequence ID" value="NZ_UFQC01000009.1"/>
</dbReference>
<keyword evidence="2" id="KW-0067">ATP-binding</keyword>
<proteinExistence type="predicted"/>
<dbReference type="GO" id="GO:0005524">
    <property type="term" value="F:ATP binding"/>
    <property type="evidence" value="ECO:0007669"/>
    <property type="project" value="UniProtKB-KW"/>
</dbReference>
<dbReference type="PANTHER" id="PTHR13504:SF38">
    <property type="entry name" value="FIDO DOMAIN-CONTAINING PROTEIN"/>
    <property type="match status" value="1"/>
</dbReference>
<dbReference type="Gene3D" id="1.10.3290.10">
    <property type="entry name" value="Fido-like domain"/>
    <property type="match status" value="1"/>
</dbReference>
<evidence type="ECO:0000313" key="5">
    <source>
        <dbReference type="Proteomes" id="UP000289465"/>
    </source>
</evidence>
<organism evidence="4 5">
    <name type="scientific">Achromobacter veterisilvae</name>
    <dbReference type="NCBI Taxonomy" id="2069367"/>
    <lineage>
        <taxon>Bacteria</taxon>
        <taxon>Pseudomonadati</taxon>
        <taxon>Pseudomonadota</taxon>
        <taxon>Betaproteobacteria</taxon>
        <taxon>Burkholderiales</taxon>
        <taxon>Alcaligenaceae</taxon>
        <taxon>Achromobacter</taxon>
    </lineage>
</organism>